<proteinExistence type="predicted"/>
<protein>
    <submittedName>
        <fullName evidence="1">Uncharacterized protein</fullName>
    </submittedName>
</protein>
<gene>
    <name evidence="1" type="primary">Vigan.02G111500</name>
    <name evidence="1" type="ORF">VIGAN_02111500</name>
</gene>
<accession>A0A0S3RCY0</accession>
<dbReference type="Pfam" id="PF14223">
    <property type="entry name" value="Retrotran_gag_2"/>
    <property type="match status" value="1"/>
</dbReference>
<evidence type="ECO:0000313" key="1">
    <source>
        <dbReference type="EMBL" id="BAT78439.1"/>
    </source>
</evidence>
<evidence type="ECO:0000313" key="2">
    <source>
        <dbReference type="Proteomes" id="UP000291084"/>
    </source>
</evidence>
<reference evidence="1 2" key="1">
    <citation type="journal article" date="2015" name="Sci. Rep.">
        <title>The power of single molecule real-time sequencing technology in the de novo assembly of a eukaryotic genome.</title>
        <authorList>
            <person name="Sakai H."/>
            <person name="Naito K."/>
            <person name="Ogiso-Tanaka E."/>
            <person name="Takahashi Y."/>
            <person name="Iseki K."/>
            <person name="Muto C."/>
            <person name="Satou K."/>
            <person name="Teruya K."/>
            <person name="Shiroma A."/>
            <person name="Shimoji M."/>
            <person name="Hirano T."/>
            <person name="Itoh T."/>
            <person name="Kaga A."/>
            <person name="Tomooka N."/>
        </authorList>
    </citation>
    <scope>NUCLEOTIDE SEQUENCE [LARGE SCALE GENOMIC DNA]</scope>
    <source>
        <strain evidence="2">cv. Shumari</strain>
    </source>
</reference>
<dbReference type="PANTHER" id="PTHR37610:SF40">
    <property type="entry name" value="OS01G0909600 PROTEIN"/>
    <property type="match status" value="1"/>
</dbReference>
<dbReference type="OrthoDB" id="1411423at2759"/>
<sequence length="220" mass="25308">MAASGISSSSSLSPNALPKMPSSYRLNGRNYRHWAQFVEITLKGFNLLNHIKGNPPPKSDLNFNTWDVQDSRVITWLLSSMAINIGCNCMSFSTAREIWEGLAKSFADRYDHAECYELQCKIFNAKQGNLTVTDYYNSLKVLWAEWDRIEILKIKKNVDSITFAQSVDRDRIFKFLSGLTCEYNDVRDKILSNKKLPGLMEVFYAVRGEETERMNEVDYD</sequence>
<dbReference type="AlphaFoldDB" id="A0A0S3RCY0"/>
<dbReference type="EMBL" id="AP015035">
    <property type="protein sequence ID" value="BAT78439.1"/>
    <property type="molecule type" value="Genomic_DNA"/>
</dbReference>
<dbReference type="PANTHER" id="PTHR37610">
    <property type="entry name" value="CCHC-TYPE DOMAIN-CONTAINING PROTEIN"/>
    <property type="match status" value="1"/>
</dbReference>
<keyword evidence="2" id="KW-1185">Reference proteome</keyword>
<dbReference type="Proteomes" id="UP000291084">
    <property type="component" value="Chromosome 2"/>
</dbReference>
<name>A0A0S3RCY0_PHAAN</name>
<organism evidence="1 2">
    <name type="scientific">Vigna angularis var. angularis</name>
    <dbReference type="NCBI Taxonomy" id="157739"/>
    <lineage>
        <taxon>Eukaryota</taxon>
        <taxon>Viridiplantae</taxon>
        <taxon>Streptophyta</taxon>
        <taxon>Embryophyta</taxon>
        <taxon>Tracheophyta</taxon>
        <taxon>Spermatophyta</taxon>
        <taxon>Magnoliopsida</taxon>
        <taxon>eudicotyledons</taxon>
        <taxon>Gunneridae</taxon>
        <taxon>Pentapetalae</taxon>
        <taxon>rosids</taxon>
        <taxon>fabids</taxon>
        <taxon>Fabales</taxon>
        <taxon>Fabaceae</taxon>
        <taxon>Papilionoideae</taxon>
        <taxon>50 kb inversion clade</taxon>
        <taxon>NPAAA clade</taxon>
        <taxon>indigoferoid/millettioid clade</taxon>
        <taxon>Phaseoleae</taxon>
        <taxon>Vigna</taxon>
    </lineage>
</organism>